<keyword evidence="3" id="KW-1185">Reference proteome</keyword>
<reference evidence="2 3" key="1">
    <citation type="journal article" date="2021" name="Elife">
        <title>Chloroplast acquisition without the gene transfer in kleptoplastic sea slugs, Plakobranchus ocellatus.</title>
        <authorList>
            <person name="Maeda T."/>
            <person name="Takahashi S."/>
            <person name="Yoshida T."/>
            <person name="Shimamura S."/>
            <person name="Takaki Y."/>
            <person name="Nagai Y."/>
            <person name="Toyoda A."/>
            <person name="Suzuki Y."/>
            <person name="Arimoto A."/>
            <person name="Ishii H."/>
            <person name="Satoh N."/>
            <person name="Nishiyama T."/>
            <person name="Hasebe M."/>
            <person name="Maruyama T."/>
            <person name="Minagawa J."/>
            <person name="Obokata J."/>
            <person name="Shigenobu S."/>
        </authorList>
    </citation>
    <scope>NUCLEOTIDE SEQUENCE [LARGE SCALE GENOMIC DNA]</scope>
</reference>
<feature type="region of interest" description="Disordered" evidence="1">
    <location>
        <begin position="1"/>
        <end position="87"/>
    </location>
</feature>
<gene>
    <name evidence="2" type="ORF">PoB_006560400</name>
</gene>
<evidence type="ECO:0000313" key="2">
    <source>
        <dbReference type="EMBL" id="GFO39099.1"/>
    </source>
</evidence>
<sequence length="87" mass="9783">MMTSLREGRAGWGGRSERERPTQSSAVLTKLPSRICSSPFPYPPPLILPRQDSGTHTHTHNSHTPTHTHNVMPAPRSGRAKPEHRQW</sequence>
<organism evidence="2 3">
    <name type="scientific">Plakobranchus ocellatus</name>
    <dbReference type="NCBI Taxonomy" id="259542"/>
    <lineage>
        <taxon>Eukaryota</taxon>
        <taxon>Metazoa</taxon>
        <taxon>Spiralia</taxon>
        <taxon>Lophotrochozoa</taxon>
        <taxon>Mollusca</taxon>
        <taxon>Gastropoda</taxon>
        <taxon>Heterobranchia</taxon>
        <taxon>Euthyneura</taxon>
        <taxon>Panpulmonata</taxon>
        <taxon>Sacoglossa</taxon>
        <taxon>Placobranchoidea</taxon>
        <taxon>Plakobranchidae</taxon>
        <taxon>Plakobranchus</taxon>
    </lineage>
</organism>
<name>A0AAV4D4K3_9GAST</name>
<dbReference type="Proteomes" id="UP000735302">
    <property type="component" value="Unassembled WGS sequence"/>
</dbReference>
<evidence type="ECO:0000313" key="3">
    <source>
        <dbReference type="Proteomes" id="UP000735302"/>
    </source>
</evidence>
<evidence type="ECO:0000256" key="1">
    <source>
        <dbReference type="SAM" id="MobiDB-lite"/>
    </source>
</evidence>
<proteinExistence type="predicted"/>
<protein>
    <submittedName>
        <fullName evidence="2">Uncharacterized protein</fullName>
    </submittedName>
</protein>
<accession>A0AAV4D4K3</accession>
<dbReference type="EMBL" id="BLXT01007408">
    <property type="protein sequence ID" value="GFO39099.1"/>
    <property type="molecule type" value="Genomic_DNA"/>
</dbReference>
<comment type="caution">
    <text evidence="2">The sequence shown here is derived from an EMBL/GenBank/DDBJ whole genome shotgun (WGS) entry which is preliminary data.</text>
</comment>
<dbReference type="AlphaFoldDB" id="A0AAV4D4K3"/>